<evidence type="ECO:0000313" key="1">
    <source>
        <dbReference type="EMBL" id="KAJ8666754.1"/>
    </source>
</evidence>
<dbReference type="Proteomes" id="UP001239111">
    <property type="component" value="Chromosome 4"/>
</dbReference>
<protein>
    <submittedName>
        <fullName evidence="1">Uncharacterized protein</fullName>
    </submittedName>
</protein>
<name>A0ACC2N8T6_9HYME</name>
<comment type="caution">
    <text evidence="1">The sequence shown here is derived from an EMBL/GenBank/DDBJ whole genome shotgun (WGS) entry which is preliminary data.</text>
</comment>
<organism evidence="1 2">
    <name type="scientific">Eretmocerus hayati</name>
    <dbReference type="NCBI Taxonomy" id="131215"/>
    <lineage>
        <taxon>Eukaryota</taxon>
        <taxon>Metazoa</taxon>
        <taxon>Ecdysozoa</taxon>
        <taxon>Arthropoda</taxon>
        <taxon>Hexapoda</taxon>
        <taxon>Insecta</taxon>
        <taxon>Pterygota</taxon>
        <taxon>Neoptera</taxon>
        <taxon>Endopterygota</taxon>
        <taxon>Hymenoptera</taxon>
        <taxon>Apocrita</taxon>
        <taxon>Proctotrupomorpha</taxon>
        <taxon>Chalcidoidea</taxon>
        <taxon>Aphelinidae</taxon>
        <taxon>Aphelininae</taxon>
        <taxon>Eretmocerus</taxon>
    </lineage>
</organism>
<reference evidence="1" key="1">
    <citation type="submission" date="2023-04" db="EMBL/GenBank/DDBJ databases">
        <title>A chromosome-level genome assembly of the parasitoid wasp Eretmocerus hayati.</title>
        <authorList>
            <person name="Zhong Y."/>
            <person name="Liu S."/>
            <person name="Liu Y."/>
        </authorList>
    </citation>
    <scope>NUCLEOTIDE SEQUENCE</scope>
    <source>
        <strain evidence="1">ZJU_SS_LIU_2023</strain>
    </source>
</reference>
<keyword evidence="2" id="KW-1185">Reference proteome</keyword>
<proteinExistence type="predicted"/>
<evidence type="ECO:0000313" key="2">
    <source>
        <dbReference type="Proteomes" id="UP001239111"/>
    </source>
</evidence>
<sequence length="315" mass="37057">MWKGNMDIEPCGSTEAIAYYICKYLAKTEPQQMLTSIAESISRIRNEESDISRHLFKMCMNISQERQVSACKCVFRLCHLPLRHSSRKCIFVNCRKPEDRYRVCRFNQANEMDGFYSNIFERYEKRPLTHDIYDFGNMSLTEFAMNFEPGYKKPADVDEDLFDVPDIIPRSRKQFITLTDGRKMVIRSRPAVVRVPYFKISDNAEQYYYSLLLQYFTYRHGSELLADYSTAKVAFLARGETLQLVDQRMQLVRKRDKQLENAFNQVHAFEILNEFIMPIHDPAEEEVEQQPPMEDTSFQNGINSRYVGQKKSLLT</sequence>
<accession>A0ACC2N8T6</accession>
<dbReference type="EMBL" id="CM056744">
    <property type="protein sequence ID" value="KAJ8666754.1"/>
    <property type="molecule type" value="Genomic_DNA"/>
</dbReference>
<gene>
    <name evidence="1" type="ORF">QAD02_008416</name>
</gene>